<proteinExistence type="predicted"/>
<feature type="region of interest" description="Disordered" evidence="1">
    <location>
        <begin position="84"/>
        <end position="113"/>
    </location>
</feature>
<dbReference type="RefSeq" id="XP_025600593.1">
    <property type="nucleotide sequence ID" value="XM_025739337.1"/>
</dbReference>
<organism evidence="2 3">
    <name type="scientific">Tilletiopsis washingtonensis</name>
    <dbReference type="NCBI Taxonomy" id="58919"/>
    <lineage>
        <taxon>Eukaryota</taxon>
        <taxon>Fungi</taxon>
        <taxon>Dikarya</taxon>
        <taxon>Basidiomycota</taxon>
        <taxon>Ustilaginomycotina</taxon>
        <taxon>Exobasidiomycetes</taxon>
        <taxon>Entylomatales</taxon>
        <taxon>Entylomatales incertae sedis</taxon>
        <taxon>Tilletiopsis</taxon>
    </lineage>
</organism>
<accession>A0A316ZH05</accession>
<evidence type="ECO:0000313" key="2">
    <source>
        <dbReference type="EMBL" id="PWO00315.1"/>
    </source>
</evidence>
<gene>
    <name evidence="2" type="ORF">FA09DRAFT_182113</name>
</gene>
<reference evidence="2 3" key="1">
    <citation type="journal article" date="2018" name="Mol. Biol. Evol.">
        <title>Broad Genomic Sampling Reveals a Smut Pathogenic Ancestry of the Fungal Clade Ustilaginomycotina.</title>
        <authorList>
            <person name="Kijpornyongpan T."/>
            <person name="Mondo S.J."/>
            <person name="Barry K."/>
            <person name="Sandor L."/>
            <person name="Lee J."/>
            <person name="Lipzen A."/>
            <person name="Pangilinan J."/>
            <person name="LaButti K."/>
            <person name="Hainaut M."/>
            <person name="Henrissat B."/>
            <person name="Grigoriev I.V."/>
            <person name="Spatafora J.W."/>
            <person name="Aime M.C."/>
        </authorList>
    </citation>
    <scope>NUCLEOTIDE SEQUENCE [LARGE SCALE GENOMIC DNA]</scope>
    <source>
        <strain evidence="2 3">MCA 4186</strain>
    </source>
</reference>
<dbReference type="Proteomes" id="UP000245946">
    <property type="component" value="Unassembled WGS sequence"/>
</dbReference>
<dbReference type="GeneID" id="37266883"/>
<keyword evidence="3" id="KW-1185">Reference proteome</keyword>
<protein>
    <submittedName>
        <fullName evidence="2">Uncharacterized protein</fullName>
    </submittedName>
</protein>
<evidence type="ECO:0000313" key="3">
    <source>
        <dbReference type="Proteomes" id="UP000245946"/>
    </source>
</evidence>
<evidence type="ECO:0000256" key="1">
    <source>
        <dbReference type="SAM" id="MobiDB-lite"/>
    </source>
</evidence>
<name>A0A316ZH05_9BASI</name>
<dbReference type="AlphaFoldDB" id="A0A316ZH05"/>
<feature type="region of interest" description="Disordered" evidence="1">
    <location>
        <begin position="1"/>
        <end position="45"/>
    </location>
</feature>
<feature type="compositionally biased region" description="Low complexity" evidence="1">
    <location>
        <begin position="99"/>
        <end position="112"/>
    </location>
</feature>
<sequence length="209" mass="22547">MHAAVSRTALASEPAAHRCDGHARRERARGVCGPAARAPPERVRGDGQAAAARQCQLVAQRVARLGLVLVLLGHGQGRASLARRAAAARRRGRHRPAAPRDAPAAPRAALGPARDRLCRARDLRARAGLDRHGGLVRRAELAGDARTRGRRGRGALDTRNAFCQYPPDGVRGAAYRRAAEQRTEAGVEQPLCGRALRRSRMSARCRVKR</sequence>
<feature type="compositionally biased region" description="Basic residues" evidence="1">
    <location>
        <begin position="86"/>
        <end position="97"/>
    </location>
</feature>
<dbReference type="EMBL" id="KZ819285">
    <property type="protein sequence ID" value="PWO00315.1"/>
    <property type="molecule type" value="Genomic_DNA"/>
</dbReference>